<keyword evidence="10" id="KW-1133">Transmembrane helix</keyword>
<reference evidence="13" key="1">
    <citation type="submission" date="2016-11" db="UniProtKB">
        <authorList>
            <consortium name="WormBaseParasite"/>
        </authorList>
    </citation>
    <scope>IDENTIFICATION</scope>
</reference>
<evidence type="ECO:0000256" key="2">
    <source>
        <dbReference type="ARBA" id="ARBA00022688"/>
    </source>
</evidence>
<protein>
    <submittedName>
        <fullName evidence="13">RecQ-mediated genome instability protein 1</fullName>
    </submittedName>
</protein>
<evidence type="ECO:0000313" key="13">
    <source>
        <dbReference type="WBParaSite" id="Hba_18969"/>
    </source>
</evidence>
<dbReference type="Proteomes" id="UP000095283">
    <property type="component" value="Unplaced"/>
</dbReference>
<feature type="transmembrane region" description="Helical" evidence="10">
    <location>
        <begin position="57"/>
        <end position="78"/>
    </location>
</feature>
<dbReference type="AlphaFoldDB" id="A0A1I7XN55"/>
<dbReference type="SUPFAM" id="SSF47240">
    <property type="entry name" value="Ferritin-like"/>
    <property type="match status" value="1"/>
</dbReference>
<keyword evidence="5" id="KW-0408">Iron</keyword>
<dbReference type="GO" id="GO:0010468">
    <property type="term" value="P:regulation of gene expression"/>
    <property type="evidence" value="ECO:0007669"/>
    <property type="project" value="TreeGrafter"/>
</dbReference>
<dbReference type="WBParaSite" id="Hba_18969">
    <property type="protein sequence ID" value="Hba_18969"/>
    <property type="gene ID" value="Hba_18969"/>
</dbReference>
<dbReference type="InterPro" id="IPR042470">
    <property type="entry name" value="RMI1_N_C_sf"/>
</dbReference>
<evidence type="ECO:0000256" key="9">
    <source>
        <dbReference type="SAM" id="MobiDB-lite"/>
    </source>
</evidence>
<dbReference type="GO" id="GO:0005743">
    <property type="term" value="C:mitochondrial inner membrane"/>
    <property type="evidence" value="ECO:0007669"/>
    <property type="project" value="TreeGrafter"/>
</dbReference>
<evidence type="ECO:0000256" key="7">
    <source>
        <dbReference type="ARBA" id="ARBA00023136"/>
    </source>
</evidence>
<dbReference type="GO" id="GO:0008340">
    <property type="term" value="P:determination of adult lifespan"/>
    <property type="evidence" value="ECO:0007669"/>
    <property type="project" value="TreeGrafter"/>
</dbReference>
<evidence type="ECO:0000256" key="4">
    <source>
        <dbReference type="ARBA" id="ARBA00023002"/>
    </source>
</evidence>
<dbReference type="Pfam" id="PF03232">
    <property type="entry name" value="COQ7"/>
    <property type="match status" value="1"/>
</dbReference>
<keyword evidence="10" id="KW-0812">Transmembrane</keyword>
<dbReference type="GO" id="GO:0046872">
    <property type="term" value="F:metal ion binding"/>
    <property type="evidence" value="ECO:0007669"/>
    <property type="project" value="UniProtKB-KW"/>
</dbReference>
<keyword evidence="4" id="KW-0560">Oxidoreductase</keyword>
<feature type="region of interest" description="Disordered" evidence="9">
    <location>
        <begin position="537"/>
        <end position="563"/>
    </location>
</feature>
<evidence type="ECO:0000256" key="8">
    <source>
        <dbReference type="SAM" id="Coils"/>
    </source>
</evidence>
<name>A0A1I7XN55_HETBA</name>
<dbReference type="CDD" id="cd01042">
    <property type="entry name" value="DMQH"/>
    <property type="match status" value="1"/>
</dbReference>
<keyword evidence="8" id="KW-0175">Coiled coil</keyword>
<comment type="pathway">
    <text evidence="1">Cofactor biosynthesis; ubiquinone biosynthesis.</text>
</comment>
<proteinExistence type="predicted"/>
<evidence type="ECO:0000259" key="11">
    <source>
        <dbReference type="Pfam" id="PF08585"/>
    </source>
</evidence>
<dbReference type="PANTHER" id="PTHR11237">
    <property type="entry name" value="COENZYME Q10 BIOSYNTHESIS PROTEIN 7"/>
    <property type="match status" value="1"/>
</dbReference>
<dbReference type="SMART" id="SM01161">
    <property type="entry name" value="DUF1767"/>
    <property type="match status" value="1"/>
</dbReference>
<evidence type="ECO:0000256" key="10">
    <source>
        <dbReference type="SAM" id="Phobius"/>
    </source>
</evidence>
<feature type="coiled-coil region" evidence="8">
    <location>
        <begin position="225"/>
        <end position="252"/>
    </location>
</feature>
<keyword evidence="7 10" id="KW-0472">Membrane</keyword>
<feature type="domain" description="RecQ mediated genome instability protein 1 OB-fold" evidence="11">
    <location>
        <begin position="351"/>
        <end position="455"/>
    </location>
</feature>
<keyword evidence="2" id="KW-0831">Ubiquinone biosynthesis</keyword>
<organism evidence="12 13">
    <name type="scientific">Heterorhabditis bacteriophora</name>
    <name type="common">Entomopathogenic nematode worm</name>
    <dbReference type="NCBI Taxonomy" id="37862"/>
    <lineage>
        <taxon>Eukaryota</taxon>
        <taxon>Metazoa</taxon>
        <taxon>Ecdysozoa</taxon>
        <taxon>Nematoda</taxon>
        <taxon>Chromadorea</taxon>
        <taxon>Rhabditida</taxon>
        <taxon>Rhabditina</taxon>
        <taxon>Rhabditomorpha</taxon>
        <taxon>Strongyloidea</taxon>
        <taxon>Heterorhabditidae</taxon>
        <taxon>Heterorhabditis</taxon>
    </lineage>
</organism>
<keyword evidence="6" id="KW-0503">Monooxygenase</keyword>
<evidence type="ECO:0000256" key="1">
    <source>
        <dbReference type="ARBA" id="ARBA00004749"/>
    </source>
</evidence>
<evidence type="ECO:0000313" key="12">
    <source>
        <dbReference type="Proteomes" id="UP000095283"/>
    </source>
</evidence>
<evidence type="ECO:0000256" key="6">
    <source>
        <dbReference type="ARBA" id="ARBA00023033"/>
    </source>
</evidence>
<evidence type="ECO:0000256" key="3">
    <source>
        <dbReference type="ARBA" id="ARBA00022723"/>
    </source>
</evidence>
<dbReference type="InterPro" id="IPR009078">
    <property type="entry name" value="Ferritin-like_SF"/>
</dbReference>
<sequence length="849" mass="96132">MQEDDEFVVQLLYLFLQLLRHKELSDRLMGPHSALGAYVIDLMHDKNPSIRAMCENALIIIGVYELYIILYNFVNYVIGSSLRSIIMKMWEEEQEHLDIMERLAAKHDVQHTIFLPLFSAAAYALGIGTALIGKEGAMACTVAVEELIGQHYNNQIKELLADDPNAHEELLKILTKLRDEELHHHDTGVTHDGLKTGCKGAIFVMLVDDGLVECEKIGTFRKHKLNDIEMKIRDLEEKIALDEVKLEKLKQGKEVDRICCHAMSESDVLDYFDSRHITLKKEWMQSAIGFIKYQEKGRKVFELCEAVMEQLIYSDLRDSYLPSMKIPTAAIKAVIVKRMLFQIMKYLYYILLVQVVSVINIARSTYELYQEKTNVKDDLTWFNGDSEDEFINSGGVNSRRMLKVRLTDGSNTLDATEYGGMIPLTEDTLPGTKVLLTSRVICRRGIMLLNESNCQNIKEVDYSVNSMCSTSVSSVKIIDVENTIAYSSKALNDGSPLFKELDKDVVTVLPKSPIATTSKDSKPDITSAQELEIVGVTRENERPPVTGKGTRSKKQDKEFSKPSHRSITEYFTQMFRPTSIVCEDDQDKIEDSDISAVSIHPIPVVPLEKQQLKVHISEHICGFSSPKRSCSPIELITAIVPFKKAKSGINIDCVKSPPTTKQPSMDQASVDLEFPSFTTQLSTEMDREHIMSVTDPMLISAHSNDASIVERFLRLNTMRLADVISQKKFWMLPKVVNITGICRVSIDLRAENNQWLLFVFVSDESCDQLKCQVASVLLDKLLGFSVKYCQNLSAAKEKAELMKCKERAIEVMRSLQRLDLIFSIEMPTQREKIPIVINVKTLPEALQLC</sequence>
<dbReference type="GO" id="GO:0008682">
    <property type="term" value="F:3-demethoxyubiquinol 3-hydroxylase activity"/>
    <property type="evidence" value="ECO:0007669"/>
    <property type="project" value="TreeGrafter"/>
</dbReference>
<accession>A0A1I7XN55</accession>
<evidence type="ECO:0000256" key="5">
    <source>
        <dbReference type="ARBA" id="ARBA00023004"/>
    </source>
</evidence>
<dbReference type="GO" id="GO:0006744">
    <property type="term" value="P:ubiquinone biosynthetic process"/>
    <property type="evidence" value="ECO:0007669"/>
    <property type="project" value="UniProtKB-KW"/>
</dbReference>
<keyword evidence="12" id="KW-1185">Reference proteome</keyword>
<dbReference type="Pfam" id="PF05804">
    <property type="entry name" value="KAP"/>
    <property type="match status" value="1"/>
</dbReference>
<dbReference type="PANTHER" id="PTHR11237:SF4">
    <property type="entry name" value="5-DEMETHOXYUBIQUINONE HYDROXYLASE, MITOCHONDRIAL"/>
    <property type="match status" value="1"/>
</dbReference>
<keyword evidence="3" id="KW-0479">Metal-binding</keyword>
<dbReference type="Pfam" id="PF08585">
    <property type="entry name" value="RMI1_N_C"/>
    <property type="match status" value="1"/>
</dbReference>
<dbReference type="GO" id="GO:2000377">
    <property type="term" value="P:regulation of reactive oxygen species metabolic process"/>
    <property type="evidence" value="ECO:0007669"/>
    <property type="project" value="TreeGrafter"/>
</dbReference>
<dbReference type="GO" id="GO:0005634">
    <property type="term" value="C:nucleus"/>
    <property type="evidence" value="ECO:0007669"/>
    <property type="project" value="TreeGrafter"/>
</dbReference>
<dbReference type="InterPro" id="IPR013894">
    <property type="entry name" value="RMI1_OB"/>
</dbReference>
<dbReference type="Gene3D" id="2.40.50.770">
    <property type="entry name" value="RecQ-mediated genome instability protein Rmi1, C-terminal domain"/>
    <property type="match status" value="1"/>
</dbReference>
<dbReference type="InterPro" id="IPR011566">
    <property type="entry name" value="Ubq_synth_Coq7"/>
</dbReference>